<evidence type="ECO:0000313" key="5">
    <source>
        <dbReference type="EMBL" id="SCF47478.1"/>
    </source>
</evidence>
<dbReference type="Proteomes" id="UP000198797">
    <property type="component" value="Unassembled WGS sequence"/>
</dbReference>
<dbReference type="SMART" id="SM00642">
    <property type="entry name" value="Aamy"/>
    <property type="match status" value="1"/>
</dbReference>
<dbReference type="RefSeq" id="WP_091252788.1">
    <property type="nucleotide sequence ID" value="NZ_FMCU01000022.1"/>
</dbReference>
<dbReference type="AlphaFoldDB" id="A0A1C5AQG8"/>
<keyword evidence="2" id="KW-0326">Glycosidase</keyword>
<feature type="domain" description="Glycosyl hydrolase family 13 catalytic" evidence="4">
    <location>
        <begin position="128"/>
        <end position="545"/>
    </location>
</feature>
<dbReference type="GO" id="GO:0005975">
    <property type="term" value="P:carbohydrate metabolic process"/>
    <property type="evidence" value="ECO:0007669"/>
    <property type="project" value="InterPro"/>
</dbReference>
<evidence type="ECO:0000256" key="1">
    <source>
        <dbReference type="ARBA" id="ARBA00022801"/>
    </source>
</evidence>
<dbReference type="InterPro" id="IPR004185">
    <property type="entry name" value="Glyco_hydro_13_lg-like_dom"/>
</dbReference>
<keyword evidence="6" id="KW-1185">Reference proteome</keyword>
<dbReference type="CDD" id="cd11338">
    <property type="entry name" value="AmyAc_CMD"/>
    <property type="match status" value="1"/>
</dbReference>
<dbReference type="Gene3D" id="3.20.20.80">
    <property type="entry name" value="Glycosidases"/>
    <property type="match status" value="1"/>
</dbReference>
<dbReference type="InterPro" id="IPR013783">
    <property type="entry name" value="Ig-like_fold"/>
</dbReference>
<dbReference type="Pfam" id="PF00128">
    <property type="entry name" value="Alpha-amylase"/>
    <property type="match status" value="2"/>
</dbReference>
<dbReference type="PANTHER" id="PTHR10357:SF210">
    <property type="entry name" value="MALTODEXTRIN GLUCOSIDASE"/>
    <property type="match status" value="1"/>
</dbReference>
<organism evidence="5 6">
    <name type="scientific">Micromonospora matsumotoense</name>
    <dbReference type="NCBI Taxonomy" id="121616"/>
    <lineage>
        <taxon>Bacteria</taxon>
        <taxon>Bacillati</taxon>
        <taxon>Actinomycetota</taxon>
        <taxon>Actinomycetes</taxon>
        <taxon>Micromonosporales</taxon>
        <taxon>Micromonosporaceae</taxon>
        <taxon>Micromonospora</taxon>
    </lineage>
</organism>
<evidence type="ECO:0000313" key="6">
    <source>
        <dbReference type="Proteomes" id="UP000198797"/>
    </source>
</evidence>
<proteinExistence type="predicted"/>
<accession>A0A1C5AQG8</accession>
<sequence length="638" mass="69738">MSLLPHHDGSALYVPEQEPALGQRVPVFVRVPEGTDVRQVHVRTTGDGEPRFVEATVDRRDGHDVWWRADVEVRNPVSNYRFMLTGTTGYRWLNAAGQIDHDVPDHGDFKLVSHAPPPAWARDALIYQIFPDRFARSADADGRTPPDWAIPCDWDTPVIGRGPETPRQFYGGDLDGITERLDHLDRLGVNTVYLTPIFPARSNHRYDAAGFDTVDPLLGGDAALVRLADAVRARGWRLLGDITSNHTGDAHEWFTRALADVDAPERELYYFDVTTGGDGEPAYESWNGVRSLPKLNWGSAELRRRFATAPDSLLRRWLRPPYGLDGWRVDVANMTGRRGADAYTHEVARLLREVVAQTRADGLLLAEHGHDHTGDLDSDGWHGTMNYVGFTDPVWSWLRHENSAPGDAAVPGDASAPRPAWGGDGPVPNFLGTPGGVRRRDAHAVLATMNSFRSLISWRSYTHSWQLLGSHDSARVRTVVGDAARQEVAAGLLATMPGTPVVFAGDELGLTGGNGEDSRTPMPWHRPQTWDVGTFAAYRALLALRRDIPALRHGGLRWVHVDADTLVFLREATTGTVLVLARRAAGPPVRLTGLPSAGGAASGPDGENVHGGAPALRRAADGGITLPGDGPTFQVWQL</sequence>
<dbReference type="SUPFAM" id="SSF51445">
    <property type="entry name" value="(Trans)glycosidases"/>
    <property type="match status" value="1"/>
</dbReference>
<dbReference type="Gene3D" id="2.60.40.10">
    <property type="entry name" value="Immunoglobulins"/>
    <property type="match status" value="1"/>
</dbReference>
<dbReference type="InterPro" id="IPR006047">
    <property type="entry name" value="GH13_cat_dom"/>
</dbReference>
<dbReference type="PANTHER" id="PTHR10357">
    <property type="entry name" value="ALPHA-AMYLASE FAMILY MEMBER"/>
    <property type="match status" value="1"/>
</dbReference>
<dbReference type="SUPFAM" id="SSF81296">
    <property type="entry name" value="E set domains"/>
    <property type="match status" value="1"/>
</dbReference>
<reference evidence="6" key="1">
    <citation type="submission" date="2016-06" db="EMBL/GenBank/DDBJ databases">
        <authorList>
            <person name="Varghese N."/>
            <person name="Submissions Spin"/>
        </authorList>
    </citation>
    <scope>NUCLEOTIDE SEQUENCE [LARGE SCALE GENOMIC DNA]</scope>
    <source>
        <strain evidence="6">DSM 44100</strain>
    </source>
</reference>
<evidence type="ECO:0000256" key="3">
    <source>
        <dbReference type="SAM" id="MobiDB-lite"/>
    </source>
</evidence>
<evidence type="ECO:0000259" key="4">
    <source>
        <dbReference type="SMART" id="SM00642"/>
    </source>
</evidence>
<dbReference type="EMBL" id="FMCU01000022">
    <property type="protein sequence ID" value="SCF47478.1"/>
    <property type="molecule type" value="Genomic_DNA"/>
</dbReference>
<evidence type="ECO:0000256" key="2">
    <source>
        <dbReference type="ARBA" id="ARBA00023295"/>
    </source>
</evidence>
<keyword evidence="1" id="KW-0378">Hydrolase</keyword>
<feature type="region of interest" description="Disordered" evidence="3">
    <location>
        <begin position="406"/>
        <end position="427"/>
    </location>
</feature>
<name>A0A1C5AQG8_9ACTN</name>
<dbReference type="CDD" id="cd02857">
    <property type="entry name" value="E_set_CDase_PDE_N"/>
    <property type="match status" value="1"/>
</dbReference>
<dbReference type="InterPro" id="IPR017853">
    <property type="entry name" value="GH"/>
</dbReference>
<gene>
    <name evidence="5" type="ORF">GA0070216_12255</name>
</gene>
<dbReference type="GO" id="GO:0004553">
    <property type="term" value="F:hydrolase activity, hydrolyzing O-glycosyl compounds"/>
    <property type="evidence" value="ECO:0007669"/>
    <property type="project" value="InterPro"/>
</dbReference>
<dbReference type="STRING" id="121616.GA0070216_12255"/>
<dbReference type="InterPro" id="IPR014756">
    <property type="entry name" value="Ig_E-set"/>
</dbReference>
<dbReference type="OrthoDB" id="9802433at2"/>
<protein>
    <submittedName>
        <fullName evidence="5">Alpha-glucosidase</fullName>
    </submittedName>
</protein>